<keyword evidence="1" id="KW-0597">Phosphoprotein</keyword>
<dbReference type="InterPro" id="IPR001789">
    <property type="entry name" value="Sig_transdc_resp-reg_receiver"/>
</dbReference>
<evidence type="ECO:0000313" key="3">
    <source>
        <dbReference type="EMBL" id="WRP13978.1"/>
    </source>
</evidence>
<dbReference type="InterPro" id="IPR011006">
    <property type="entry name" value="CheY-like_superfamily"/>
</dbReference>
<evidence type="ECO:0000259" key="2">
    <source>
        <dbReference type="PROSITE" id="PS50110"/>
    </source>
</evidence>
<protein>
    <submittedName>
        <fullName evidence="3">Response regulator</fullName>
    </submittedName>
</protein>
<dbReference type="Gene3D" id="3.40.50.2300">
    <property type="match status" value="1"/>
</dbReference>
<dbReference type="CDD" id="cd17542">
    <property type="entry name" value="REC_CheY"/>
    <property type="match status" value="1"/>
</dbReference>
<dbReference type="EMBL" id="CP141614">
    <property type="protein sequence ID" value="WRP13978.1"/>
    <property type="molecule type" value="Genomic_DNA"/>
</dbReference>
<dbReference type="PANTHER" id="PTHR43228:SF1">
    <property type="entry name" value="TWO-COMPONENT RESPONSE REGULATOR ARR22"/>
    <property type="match status" value="1"/>
</dbReference>
<dbReference type="PROSITE" id="PS50110">
    <property type="entry name" value="RESPONSE_REGULATORY"/>
    <property type="match status" value="1"/>
</dbReference>
<dbReference type="InterPro" id="IPR052048">
    <property type="entry name" value="ST_Response_Regulator"/>
</dbReference>
<dbReference type="SUPFAM" id="SSF52172">
    <property type="entry name" value="CheY-like"/>
    <property type="match status" value="1"/>
</dbReference>
<feature type="domain" description="Response regulatory" evidence="2">
    <location>
        <begin position="5"/>
        <end position="120"/>
    </location>
</feature>
<keyword evidence="4" id="KW-1185">Reference proteome</keyword>
<gene>
    <name evidence="3" type="ORF">VLY81_11160</name>
</gene>
<accession>A0ABZ1BN95</accession>
<evidence type="ECO:0000313" key="4">
    <source>
        <dbReference type="Proteomes" id="UP001333102"/>
    </source>
</evidence>
<feature type="modified residue" description="4-aspartylphosphate" evidence="1">
    <location>
        <position position="55"/>
    </location>
</feature>
<dbReference type="PANTHER" id="PTHR43228">
    <property type="entry name" value="TWO-COMPONENT RESPONSE REGULATOR"/>
    <property type="match status" value="1"/>
</dbReference>
<evidence type="ECO:0000256" key="1">
    <source>
        <dbReference type="PROSITE-ProRule" id="PRU00169"/>
    </source>
</evidence>
<dbReference type="RefSeq" id="WP_324668251.1">
    <property type="nucleotide sequence ID" value="NZ_CP141614.1"/>
</dbReference>
<dbReference type="Pfam" id="PF00072">
    <property type="entry name" value="Response_reg"/>
    <property type="match status" value="1"/>
</dbReference>
<sequence length="121" mass="13425">MGAKRILITDDTAFMRMTLRKVLESNGYEVVGEAEDGLDAIEKYKELRPDIVTMDITMPKMDGITAIREIMKVDPQARIIVCSAMGQKPMVIEALNAGAKDFLVKPFQPQRVLEAIQKVGG</sequence>
<reference evidence="4" key="1">
    <citation type="submission" date="2023-12" db="EMBL/GenBank/DDBJ databases">
        <title>Novel isolates from deep terrestrial aquifers shed light on the physiology and ecology of the class Limnochordia.</title>
        <authorList>
            <person name="Karnachuk O.V."/>
            <person name="Lukina A.P."/>
            <person name="Avakyan M.R."/>
            <person name="Kadnikov V."/>
            <person name="Begmatov S."/>
            <person name="Beletsky A.V."/>
            <person name="Mardanov A.V."/>
            <person name="Ravin N.V."/>
        </authorList>
    </citation>
    <scope>NUCLEOTIDE SEQUENCE [LARGE SCALE GENOMIC DNA]</scope>
    <source>
        <strain evidence="4">LN</strain>
    </source>
</reference>
<dbReference type="Proteomes" id="UP001333102">
    <property type="component" value="Chromosome"/>
</dbReference>
<proteinExistence type="predicted"/>
<name>A0ABZ1BN95_9FIRM</name>
<organism evidence="3 4">
    <name type="scientific">Geochorda subterranea</name>
    <dbReference type="NCBI Taxonomy" id="3109564"/>
    <lineage>
        <taxon>Bacteria</taxon>
        <taxon>Bacillati</taxon>
        <taxon>Bacillota</taxon>
        <taxon>Limnochordia</taxon>
        <taxon>Limnochordales</taxon>
        <taxon>Geochordaceae</taxon>
        <taxon>Geochorda</taxon>
    </lineage>
</organism>
<dbReference type="SMART" id="SM00448">
    <property type="entry name" value="REC"/>
    <property type="match status" value="1"/>
</dbReference>